<keyword evidence="4" id="KW-1185">Reference proteome</keyword>
<proteinExistence type="predicted"/>
<dbReference type="EMBL" id="PQIB02000013">
    <property type="protein sequence ID" value="RLM75511.1"/>
    <property type="molecule type" value="Genomic_DNA"/>
</dbReference>
<evidence type="ECO:0000313" key="4">
    <source>
        <dbReference type="Proteomes" id="UP000275267"/>
    </source>
</evidence>
<keyword evidence="1" id="KW-0175">Coiled coil</keyword>
<gene>
    <name evidence="3" type="ORF">C2845_PM15G03540</name>
</gene>
<name>A0A3L6QB97_PANMI</name>
<feature type="compositionally biased region" description="Polar residues" evidence="2">
    <location>
        <begin position="275"/>
        <end position="295"/>
    </location>
</feature>
<evidence type="ECO:0000256" key="1">
    <source>
        <dbReference type="SAM" id="Coils"/>
    </source>
</evidence>
<feature type="region of interest" description="Disordered" evidence="2">
    <location>
        <begin position="233"/>
        <end position="343"/>
    </location>
</feature>
<dbReference type="AlphaFoldDB" id="A0A3L6QB97"/>
<evidence type="ECO:0000256" key="2">
    <source>
        <dbReference type="SAM" id="MobiDB-lite"/>
    </source>
</evidence>
<dbReference type="Proteomes" id="UP000275267">
    <property type="component" value="Unassembled WGS sequence"/>
</dbReference>
<evidence type="ECO:0000313" key="3">
    <source>
        <dbReference type="EMBL" id="RLM75511.1"/>
    </source>
</evidence>
<dbReference type="OrthoDB" id="1745817at2759"/>
<organism evidence="3 4">
    <name type="scientific">Panicum miliaceum</name>
    <name type="common">Proso millet</name>
    <name type="synonym">Broomcorn millet</name>
    <dbReference type="NCBI Taxonomy" id="4540"/>
    <lineage>
        <taxon>Eukaryota</taxon>
        <taxon>Viridiplantae</taxon>
        <taxon>Streptophyta</taxon>
        <taxon>Embryophyta</taxon>
        <taxon>Tracheophyta</taxon>
        <taxon>Spermatophyta</taxon>
        <taxon>Magnoliopsida</taxon>
        <taxon>Liliopsida</taxon>
        <taxon>Poales</taxon>
        <taxon>Poaceae</taxon>
        <taxon>PACMAD clade</taxon>
        <taxon>Panicoideae</taxon>
        <taxon>Panicodae</taxon>
        <taxon>Paniceae</taxon>
        <taxon>Panicinae</taxon>
        <taxon>Panicum</taxon>
        <taxon>Panicum sect. Panicum</taxon>
    </lineage>
</organism>
<protein>
    <submittedName>
        <fullName evidence="3">Uncharacterized protein</fullName>
    </submittedName>
</protein>
<reference evidence="4" key="1">
    <citation type="journal article" date="2019" name="Nat. Commun.">
        <title>The genome of broomcorn millet.</title>
        <authorList>
            <person name="Zou C."/>
            <person name="Miki D."/>
            <person name="Li D."/>
            <person name="Tang Q."/>
            <person name="Xiao L."/>
            <person name="Rajput S."/>
            <person name="Deng P."/>
            <person name="Jia W."/>
            <person name="Huang R."/>
            <person name="Zhang M."/>
            <person name="Sun Y."/>
            <person name="Hu J."/>
            <person name="Fu X."/>
            <person name="Schnable P.S."/>
            <person name="Li F."/>
            <person name="Zhang H."/>
            <person name="Feng B."/>
            <person name="Zhu X."/>
            <person name="Liu R."/>
            <person name="Schnable J.C."/>
            <person name="Zhu J.-K."/>
            <person name="Zhang H."/>
        </authorList>
    </citation>
    <scope>NUCLEOTIDE SEQUENCE [LARGE SCALE GENOMIC DNA]</scope>
</reference>
<comment type="caution">
    <text evidence="3">The sequence shown here is derived from an EMBL/GenBank/DDBJ whole genome shotgun (WGS) entry which is preliminary data.</text>
</comment>
<accession>A0A3L6QB97</accession>
<feature type="coiled-coil region" evidence="1">
    <location>
        <begin position="185"/>
        <end position="212"/>
    </location>
</feature>
<sequence length="343" mass="38806">MGGPCGDKVVLLTKQKAPLIGVRYWRDVSRHVKEDIAECIMDHWDLETNEDLKKKIWKVAMEHYKDVDIVEWHYLNKYFATRKFKRDPVTGAEPRLLETWRTTHTTREGEWTHEVAESIYTSTARMLSVASQSDEEDPTSDTCGPAKDDQVFQQTYKETTGANYTRSRGHCYLSNPKGKQQILQERMIQERLERLKEQEPELEQLKAALRQELMGEFETVMAPYRQALLPENAQPIPATTDNTTEVDARSTGDNPDAMPVLHNQERRNQIAPRSILTTDRSNLAPSSKNASTANVAKSLFNENRGRGAGATAGSKYISSQQLVSGAKTRASKKKAQQHASQAT</sequence>